<evidence type="ECO:0000256" key="5">
    <source>
        <dbReference type="RuleBase" id="RU362026"/>
    </source>
</evidence>
<name>A0ABD7UVA3_STRPY</name>
<gene>
    <name evidence="7" type="ORF">SP119_1440</name>
</gene>
<dbReference type="Gene3D" id="3.40.50.150">
    <property type="entry name" value="Vaccinia Virus protein VP39"/>
    <property type="match status" value="1"/>
</dbReference>
<dbReference type="AlphaFoldDB" id="A0ABD7UVA3"/>
<proteinExistence type="inferred from homology"/>
<feature type="domain" description="DNA methylase N-4/N-6" evidence="6">
    <location>
        <begin position="20"/>
        <end position="219"/>
    </location>
</feature>
<evidence type="ECO:0000256" key="4">
    <source>
        <dbReference type="ARBA" id="ARBA00022747"/>
    </source>
</evidence>
<dbReference type="EMBL" id="LR031521">
    <property type="protein sequence ID" value="VDC39739.1"/>
    <property type="molecule type" value="Genomic_DNA"/>
</dbReference>
<protein>
    <recommendedName>
        <fullName evidence="5">Methyltransferase</fullName>
        <ecNumber evidence="5">2.1.1.-</ecNumber>
    </recommendedName>
</protein>
<evidence type="ECO:0000259" key="6">
    <source>
        <dbReference type="Pfam" id="PF01555"/>
    </source>
</evidence>
<dbReference type="RefSeq" id="WP_002988740.1">
    <property type="nucleotide sequence ID" value="NZ_BJOY01000046.1"/>
</dbReference>
<dbReference type="InterPro" id="IPR002052">
    <property type="entry name" value="DNA_methylase_N6_adenine_CS"/>
</dbReference>
<dbReference type="PANTHER" id="PTHR13370:SF3">
    <property type="entry name" value="TRNA (GUANINE(10)-N2)-METHYLTRANSFERASE HOMOLOG"/>
    <property type="match status" value="1"/>
</dbReference>
<dbReference type="GO" id="GO:0009307">
    <property type="term" value="P:DNA restriction-modification system"/>
    <property type="evidence" value="ECO:0007669"/>
    <property type="project" value="UniProtKB-KW"/>
</dbReference>
<dbReference type="InterPro" id="IPR001091">
    <property type="entry name" value="RM_Methyltransferase"/>
</dbReference>
<dbReference type="PRINTS" id="PR00508">
    <property type="entry name" value="S21N4MTFRASE"/>
</dbReference>
<dbReference type="GO" id="GO:0008168">
    <property type="term" value="F:methyltransferase activity"/>
    <property type="evidence" value="ECO:0007669"/>
    <property type="project" value="UniProtKB-KW"/>
</dbReference>
<evidence type="ECO:0000256" key="2">
    <source>
        <dbReference type="ARBA" id="ARBA00022603"/>
    </source>
</evidence>
<dbReference type="Proteomes" id="UP000274496">
    <property type="component" value="Chromosome"/>
</dbReference>
<comment type="similarity">
    <text evidence="1 5">Belongs to the N(4)/N(6)-methyltransferase family.</text>
</comment>
<organism evidence="7 8">
    <name type="scientific">Streptococcus pyogenes</name>
    <dbReference type="NCBI Taxonomy" id="1314"/>
    <lineage>
        <taxon>Bacteria</taxon>
        <taxon>Bacillati</taxon>
        <taxon>Bacillota</taxon>
        <taxon>Bacilli</taxon>
        <taxon>Lactobacillales</taxon>
        <taxon>Streptococcaceae</taxon>
        <taxon>Streptococcus</taxon>
    </lineage>
</organism>
<dbReference type="Pfam" id="PF01555">
    <property type="entry name" value="N6_N4_Mtase"/>
    <property type="match status" value="1"/>
</dbReference>
<keyword evidence="3" id="KW-0808">Transferase</keyword>
<dbReference type="InterPro" id="IPR002941">
    <property type="entry name" value="DNA_methylase_N4/N6"/>
</dbReference>
<dbReference type="EC" id="2.1.1.-" evidence="5"/>
<accession>A0ABD7UVA3</accession>
<keyword evidence="2" id="KW-0489">Methyltransferase</keyword>
<evidence type="ECO:0000256" key="1">
    <source>
        <dbReference type="ARBA" id="ARBA00006594"/>
    </source>
</evidence>
<dbReference type="PANTHER" id="PTHR13370">
    <property type="entry name" value="RNA METHYLASE-RELATED"/>
    <property type="match status" value="1"/>
</dbReference>
<evidence type="ECO:0000256" key="3">
    <source>
        <dbReference type="ARBA" id="ARBA00022679"/>
    </source>
</evidence>
<keyword evidence="4" id="KW-0680">Restriction system</keyword>
<evidence type="ECO:0000313" key="7">
    <source>
        <dbReference type="EMBL" id="VDC39739.1"/>
    </source>
</evidence>
<dbReference type="GO" id="GO:0032259">
    <property type="term" value="P:methylation"/>
    <property type="evidence" value="ECO:0007669"/>
    <property type="project" value="UniProtKB-KW"/>
</dbReference>
<dbReference type="SUPFAM" id="SSF53335">
    <property type="entry name" value="S-adenosyl-L-methionine-dependent methyltransferases"/>
    <property type="match status" value="1"/>
</dbReference>
<sequence>MEIKCGNCLELLAELTDGLIDMVITDPPYNISVKNNFATMGRTGIDFGDWDKGFDLLSWIDIASQKLTKNGGMIIFNDWKNLGDIARHCEKNGLVVKDIFRWVKDNPMPRNRDRRYITDSEYGVWVVRKKSKWVFNRKSEKYDRPEYRYPVVAGAEKTQHPTQKPVALMKDIITRHTTKGAVVLDPFMGSGSTGVACLLTGRDFIGYELNKDYFNIANKRIAELTGNGGVGMNIIHRMENGIDAVGDLTTYAVPCCPECKNETYSQKHCPFCGENLMEVANEN</sequence>
<dbReference type="PROSITE" id="PS00092">
    <property type="entry name" value="N6_MTASE"/>
    <property type="match status" value="1"/>
</dbReference>
<evidence type="ECO:0000313" key="8">
    <source>
        <dbReference type="Proteomes" id="UP000274496"/>
    </source>
</evidence>
<dbReference type="InterPro" id="IPR029063">
    <property type="entry name" value="SAM-dependent_MTases_sf"/>
</dbReference>
<reference evidence="7 8" key="1">
    <citation type="submission" date="2018-10" db="EMBL/GenBank/DDBJ databases">
        <authorList>
            <person name="Rosinski-Chupin I."/>
        </authorList>
    </citation>
    <scope>NUCLEOTIDE SEQUENCE [LARGE SCALE GENOMIC DNA]</scope>
    <source>
        <strain evidence="7 8">S119</strain>
    </source>
</reference>